<protein>
    <recommendedName>
        <fullName evidence="5">Lipoprotein</fullName>
    </recommendedName>
</protein>
<feature type="chain" id="PRO_5045187964" description="Lipoprotein" evidence="2">
    <location>
        <begin position="27"/>
        <end position="272"/>
    </location>
</feature>
<gene>
    <name evidence="3" type="ORF">DAY19_01360</name>
</gene>
<dbReference type="EMBL" id="QDKL01000001">
    <property type="protein sequence ID" value="RZF22447.1"/>
    <property type="molecule type" value="Genomic_DNA"/>
</dbReference>
<evidence type="ECO:0000313" key="4">
    <source>
        <dbReference type="Proteomes" id="UP000443582"/>
    </source>
</evidence>
<proteinExistence type="predicted"/>
<dbReference type="Proteomes" id="UP000443582">
    <property type="component" value="Unassembled WGS sequence"/>
</dbReference>
<evidence type="ECO:0000256" key="2">
    <source>
        <dbReference type="SAM" id="SignalP"/>
    </source>
</evidence>
<keyword evidence="4" id="KW-1185">Reference proteome</keyword>
<accession>A0ABY0IMH5</accession>
<feature type="region of interest" description="Disordered" evidence="1">
    <location>
        <begin position="27"/>
        <end position="87"/>
    </location>
</feature>
<sequence>MKKFTFITAIALLTLVSCVQPTNKRADYNSSTGNGWGGSGGSDNGWNNGGTDWGDDSGSGDNGNNEDTTPGDGYGDGNEGGVADGGQTQDFYTIEGITLHGNSRVNGSNAWWSSTSLGDGQLILYTDSRLNIRVRPRQAPAQGTMDSYGVKCHYNPQPYEKLKIKLCIRSESGTCSYRTVTFGDIATDKVSKVKEFSGSYIPNTAGPVVIDVLDVQWDWSCQYYLNQGYSSDDPAIAGYCQMSSVWQNDCVSFDLQFSTDYTKDFPPSAPRM</sequence>
<organism evidence="3 4">
    <name type="scientific">Halobacteriovorax vibrionivorans</name>
    <dbReference type="NCBI Taxonomy" id="2152716"/>
    <lineage>
        <taxon>Bacteria</taxon>
        <taxon>Pseudomonadati</taxon>
        <taxon>Bdellovibrionota</taxon>
        <taxon>Bacteriovoracia</taxon>
        <taxon>Bacteriovoracales</taxon>
        <taxon>Halobacteriovoraceae</taxon>
        <taxon>Halobacteriovorax</taxon>
    </lineage>
</organism>
<comment type="caution">
    <text evidence="3">The sequence shown here is derived from an EMBL/GenBank/DDBJ whole genome shotgun (WGS) entry which is preliminary data.</text>
</comment>
<keyword evidence="2" id="KW-0732">Signal</keyword>
<reference evidence="4" key="1">
    <citation type="journal article" date="2019" name="Int. J. Syst. Evol. Microbiol.">
        <title>Halobacteriovorax valvorus sp. nov., a novel prokaryotic predator isolated from coastal seawater of China.</title>
        <authorList>
            <person name="Chen M.-X."/>
        </authorList>
    </citation>
    <scope>NUCLEOTIDE SEQUENCE [LARGE SCALE GENOMIC DNA]</scope>
    <source>
        <strain evidence="4">BL9</strain>
    </source>
</reference>
<name>A0ABY0IMH5_9BACT</name>
<evidence type="ECO:0008006" key="5">
    <source>
        <dbReference type="Google" id="ProtNLM"/>
    </source>
</evidence>
<evidence type="ECO:0000256" key="1">
    <source>
        <dbReference type="SAM" id="MobiDB-lite"/>
    </source>
</evidence>
<dbReference type="PROSITE" id="PS51257">
    <property type="entry name" value="PROKAR_LIPOPROTEIN"/>
    <property type="match status" value="1"/>
</dbReference>
<feature type="compositionally biased region" description="Gly residues" evidence="1">
    <location>
        <begin position="72"/>
        <end position="84"/>
    </location>
</feature>
<evidence type="ECO:0000313" key="3">
    <source>
        <dbReference type="EMBL" id="RZF22447.1"/>
    </source>
</evidence>
<feature type="signal peptide" evidence="2">
    <location>
        <begin position="1"/>
        <end position="26"/>
    </location>
</feature>
<feature type="compositionally biased region" description="Gly residues" evidence="1">
    <location>
        <begin position="34"/>
        <end position="52"/>
    </location>
</feature>
<dbReference type="RefSeq" id="WP_114705392.1">
    <property type="nucleotide sequence ID" value="NZ_QDKL01000001.1"/>
</dbReference>